<dbReference type="EMBL" id="HBNS01011392">
    <property type="protein sequence ID" value="CAE4596367.1"/>
    <property type="molecule type" value="Transcribed_RNA"/>
</dbReference>
<evidence type="ECO:0000256" key="6">
    <source>
        <dbReference type="SAM" id="MobiDB-lite"/>
    </source>
</evidence>
<dbReference type="PANTHER" id="PTHR12311:SF7">
    <property type="entry name" value="ACTIVATOR OF BASAL TRANSCRIPTION 1"/>
    <property type="match status" value="1"/>
</dbReference>
<dbReference type="GO" id="GO:0034462">
    <property type="term" value="P:small-subunit processome assembly"/>
    <property type="evidence" value="ECO:0007669"/>
    <property type="project" value="TreeGrafter"/>
</dbReference>
<feature type="domain" description="RRM" evidence="7">
    <location>
        <begin position="135"/>
        <end position="236"/>
    </location>
</feature>
<dbReference type="PANTHER" id="PTHR12311">
    <property type="entry name" value="ACTIVATOR OF BASAL TRANSCRIPTION 1"/>
    <property type="match status" value="1"/>
</dbReference>
<proteinExistence type="inferred from homology"/>
<evidence type="ECO:0000256" key="3">
    <source>
        <dbReference type="ARBA" id="ARBA00022884"/>
    </source>
</evidence>
<comment type="subcellular location">
    <subcellularLocation>
        <location evidence="1">Nucleus</location>
        <location evidence="1">Nucleolus</location>
    </subcellularLocation>
</comment>
<feature type="compositionally biased region" description="Basic and acidic residues" evidence="6">
    <location>
        <begin position="96"/>
        <end position="109"/>
    </location>
</feature>
<feature type="region of interest" description="Disordered" evidence="6">
    <location>
        <begin position="1"/>
        <end position="117"/>
    </location>
</feature>
<dbReference type="PROSITE" id="PS50102">
    <property type="entry name" value="RRM"/>
    <property type="match status" value="1"/>
</dbReference>
<sequence>MGKKIKSESSHHSVDSKEEQKKDASKNLEEKASDVESDSDDSKKEIGDDESGNGEDFESDDDGSDDDDDSKEDVGDKQSEKEEEDVDSSDVQQQLEGKEEQKDGEGNDTKKKKKKIRKLSLKKTEDFNAKLRKRGVIYIARIPPRMGPAKIKTLMSEFGTVTRVYLVEEDKAAKKKRKKAAGGGSGGGKRYLEGWVEFESRKIAKQVGMSLNNTPITNYKRSVHYGDIWNVKYLRKFKWSHLTEKVAYERRVREQKLRIEMMSAKRENAAYASLVEAGKKLDRIEERRKKKNKRGIDEADGPDTKKRKFRQTKPVDGKDTSGAAKRAVLNALV</sequence>
<dbReference type="InterPro" id="IPR039119">
    <property type="entry name" value="ABT1/Esf2"/>
</dbReference>
<feature type="compositionally biased region" description="Basic and acidic residues" evidence="6">
    <location>
        <begin position="1"/>
        <end position="46"/>
    </location>
</feature>
<evidence type="ECO:0000256" key="1">
    <source>
        <dbReference type="ARBA" id="ARBA00004604"/>
    </source>
</evidence>
<keyword evidence="4" id="KW-0539">Nucleus</keyword>
<evidence type="ECO:0000256" key="2">
    <source>
        <dbReference type="ARBA" id="ARBA00005819"/>
    </source>
</evidence>
<protein>
    <recommendedName>
        <fullName evidence="7">RRM domain-containing protein</fullName>
    </recommendedName>
</protein>
<feature type="region of interest" description="Disordered" evidence="6">
    <location>
        <begin position="285"/>
        <end position="323"/>
    </location>
</feature>
<evidence type="ECO:0000256" key="4">
    <source>
        <dbReference type="ARBA" id="ARBA00023242"/>
    </source>
</evidence>
<dbReference type="InterPro" id="IPR000504">
    <property type="entry name" value="RRM_dom"/>
</dbReference>
<dbReference type="GO" id="GO:0000480">
    <property type="term" value="P:endonucleolytic cleavage in 5'-ETS of tricistronic rRNA transcript (SSU-rRNA, 5.8S rRNA, LSU-rRNA)"/>
    <property type="evidence" value="ECO:0007669"/>
    <property type="project" value="TreeGrafter"/>
</dbReference>
<name>A0A6S8Y8C3_9STRA</name>
<dbReference type="InterPro" id="IPR012677">
    <property type="entry name" value="Nucleotide-bd_a/b_plait_sf"/>
</dbReference>
<dbReference type="GO" id="GO:0000472">
    <property type="term" value="P:endonucleolytic cleavage to generate mature 5'-end of SSU-rRNA from (SSU-rRNA, 5.8S rRNA, LSU-rRNA)"/>
    <property type="evidence" value="ECO:0007669"/>
    <property type="project" value="TreeGrafter"/>
</dbReference>
<dbReference type="GO" id="GO:0005730">
    <property type="term" value="C:nucleolus"/>
    <property type="evidence" value="ECO:0007669"/>
    <property type="project" value="UniProtKB-SubCell"/>
</dbReference>
<dbReference type="SUPFAM" id="SSF54928">
    <property type="entry name" value="RNA-binding domain, RBD"/>
    <property type="match status" value="1"/>
</dbReference>
<evidence type="ECO:0000256" key="5">
    <source>
        <dbReference type="PROSITE-ProRule" id="PRU00176"/>
    </source>
</evidence>
<feature type="compositionally biased region" description="Acidic residues" evidence="6">
    <location>
        <begin position="47"/>
        <end position="71"/>
    </location>
</feature>
<evidence type="ECO:0000259" key="7">
    <source>
        <dbReference type="PROSITE" id="PS50102"/>
    </source>
</evidence>
<dbReference type="GO" id="GO:0003723">
    <property type="term" value="F:RNA binding"/>
    <property type="evidence" value="ECO:0007669"/>
    <property type="project" value="UniProtKB-UniRule"/>
</dbReference>
<dbReference type="InterPro" id="IPR035979">
    <property type="entry name" value="RBD_domain_sf"/>
</dbReference>
<dbReference type="CDD" id="cd12263">
    <property type="entry name" value="RRM_ABT1_like"/>
    <property type="match status" value="1"/>
</dbReference>
<gene>
    <name evidence="8" type="ORF">DBRI00130_LOCUS9212</name>
</gene>
<accession>A0A6S8Y8C3</accession>
<comment type="similarity">
    <text evidence="2">Belongs to the ESF2/ABP1 family.</text>
</comment>
<dbReference type="AlphaFoldDB" id="A0A6S8Y8C3"/>
<organism evidence="8">
    <name type="scientific">Ditylum brightwellii</name>
    <dbReference type="NCBI Taxonomy" id="49249"/>
    <lineage>
        <taxon>Eukaryota</taxon>
        <taxon>Sar</taxon>
        <taxon>Stramenopiles</taxon>
        <taxon>Ochrophyta</taxon>
        <taxon>Bacillariophyta</taxon>
        <taxon>Mediophyceae</taxon>
        <taxon>Lithodesmiophycidae</taxon>
        <taxon>Lithodesmiales</taxon>
        <taxon>Lithodesmiaceae</taxon>
        <taxon>Ditylum</taxon>
    </lineage>
</organism>
<reference evidence="8" key="1">
    <citation type="submission" date="2021-01" db="EMBL/GenBank/DDBJ databases">
        <authorList>
            <person name="Corre E."/>
            <person name="Pelletier E."/>
            <person name="Niang G."/>
            <person name="Scheremetjew M."/>
            <person name="Finn R."/>
            <person name="Kale V."/>
            <person name="Holt S."/>
            <person name="Cochrane G."/>
            <person name="Meng A."/>
            <person name="Brown T."/>
            <person name="Cohen L."/>
        </authorList>
    </citation>
    <scope>NUCLEOTIDE SEQUENCE</scope>
    <source>
        <strain evidence="8">GSO104</strain>
    </source>
</reference>
<dbReference type="InterPro" id="IPR034353">
    <property type="entry name" value="ABT1/ESF2_RRM"/>
</dbReference>
<dbReference type="GO" id="GO:0000447">
    <property type="term" value="P:endonucleolytic cleavage in ITS1 to separate SSU-rRNA from 5.8S rRNA and LSU-rRNA from tricistronic rRNA transcript (SSU-rRNA, 5.8S rRNA, LSU-rRNA)"/>
    <property type="evidence" value="ECO:0007669"/>
    <property type="project" value="TreeGrafter"/>
</dbReference>
<evidence type="ECO:0000313" key="8">
    <source>
        <dbReference type="EMBL" id="CAE4596367.1"/>
    </source>
</evidence>
<keyword evidence="3 5" id="KW-0694">RNA-binding</keyword>
<dbReference type="Gene3D" id="3.30.70.330">
    <property type="match status" value="1"/>
</dbReference>